<evidence type="ECO:0000313" key="2">
    <source>
        <dbReference type="Proteomes" id="UP000653056"/>
    </source>
</evidence>
<keyword evidence="2" id="KW-1185">Reference proteome</keyword>
<name>A0ABQ2YBR3_9GAMM</name>
<evidence type="ECO:0000313" key="1">
    <source>
        <dbReference type="EMBL" id="GGX77241.1"/>
    </source>
</evidence>
<sequence>MHRIPGTAWYGVVFMLAFLLLTGCAGRVTPPVVLHEPVDVYLVDHGRHSSLVLPRGQGLVRYAYGEWGWYVMGRRGTLAGMSAMLWPTRGALGRRIFPDLAISPFPTWVAPEGVEEVFSLQAEAARVEQLQRELDRAFDAGSDQVHYHEGYDLEFVPYHRPYWLGHQSNLVTAQWLESLGFEVAGIPWLSNWHIETPTEDPEPVGTSLSRPR</sequence>
<gene>
    <name evidence="1" type="ORF">GCM10007160_00540</name>
</gene>
<dbReference type="PROSITE" id="PS51257">
    <property type="entry name" value="PROKAR_LIPOPROTEIN"/>
    <property type="match status" value="1"/>
</dbReference>
<proteinExistence type="predicted"/>
<protein>
    <recommendedName>
        <fullName evidence="3">DUF2459 domain-containing protein</fullName>
    </recommendedName>
</protein>
<evidence type="ECO:0008006" key="3">
    <source>
        <dbReference type="Google" id="ProtNLM"/>
    </source>
</evidence>
<comment type="caution">
    <text evidence="1">The sequence shown here is derived from an EMBL/GenBank/DDBJ whole genome shotgun (WGS) entry which is preliminary data.</text>
</comment>
<dbReference type="EMBL" id="BMXS01000001">
    <property type="protein sequence ID" value="GGX77241.1"/>
    <property type="molecule type" value="Genomic_DNA"/>
</dbReference>
<reference evidence="2" key="1">
    <citation type="journal article" date="2019" name="Int. J. Syst. Evol. Microbiol.">
        <title>The Global Catalogue of Microorganisms (GCM) 10K type strain sequencing project: providing services to taxonomists for standard genome sequencing and annotation.</title>
        <authorList>
            <consortium name="The Broad Institute Genomics Platform"/>
            <consortium name="The Broad Institute Genome Sequencing Center for Infectious Disease"/>
            <person name="Wu L."/>
            <person name="Ma J."/>
        </authorList>
    </citation>
    <scope>NUCLEOTIDE SEQUENCE [LARGE SCALE GENOMIC DNA]</scope>
    <source>
        <strain evidence="2">KCTC 22228</strain>
    </source>
</reference>
<organism evidence="1 2">
    <name type="scientific">Litchfieldella qijiaojingensis</name>
    <dbReference type="NCBI Taxonomy" id="980347"/>
    <lineage>
        <taxon>Bacteria</taxon>
        <taxon>Pseudomonadati</taxon>
        <taxon>Pseudomonadota</taxon>
        <taxon>Gammaproteobacteria</taxon>
        <taxon>Oceanospirillales</taxon>
        <taxon>Halomonadaceae</taxon>
        <taxon>Litchfieldella</taxon>
    </lineage>
</organism>
<dbReference type="RefSeq" id="WP_189464729.1">
    <property type="nucleotide sequence ID" value="NZ_BMXS01000001.1"/>
</dbReference>
<dbReference type="Proteomes" id="UP000653056">
    <property type="component" value="Unassembled WGS sequence"/>
</dbReference>
<accession>A0ABQ2YBR3</accession>